<dbReference type="PROSITE" id="PS50110">
    <property type="entry name" value="RESPONSE_REGULATORY"/>
    <property type="match status" value="1"/>
</dbReference>
<dbReference type="Pfam" id="PF00072">
    <property type="entry name" value="Response_reg"/>
    <property type="match status" value="1"/>
</dbReference>
<evidence type="ECO:0000256" key="3">
    <source>
        <dbReference type="ARBA" id="ARBA00022553"/>
    </source>
</evidence>
<dbReference type="InterPro" id="IPR018060">
    <property type="entry name" value="HTH_AraC"/>
</dbReference>
<evidence type="ECO:0000256" key="6">
    <source>
        <dbReference type="ARBA" id="ARBA00023125"/>
    </source>
</evidence>
<dbReference type="Pfam" id="PF17853">
    <property type="entry name" value="GGDEF_2"/>
    <property type="match status" value="1"/>
</dbReference>
<dbReference type="EMBL" id="JARTLD010000045">
    <property type="protein sequence ID" value="MED5019183.1"/>
    <property type="molecule type" value="Genomic_DNA"/>
</dbReference>
<comment type="caution">
    <text evidence="11">The sequence shown here is derived from an EMBL/GenBank/DDBJ whole genome shotgun (WGS) entry which is preliminary data.</text>
</comment>
<evidence type="ECO:0000256" key="8">
    <source>
        <dbReference type="PROSITE-ProRule" id="PRU00169"/>
    </source>
</evidence>
<feature type="domain" description="HTH araC/xylS-type" evidence="9">
    <location>
        <begin position="429"/>
        <end position="526"/>
    </location>
</feature>
<reference evidence="11 12" key="1">
    <citation type="submission" date="2023-03" db="EMBL/GenBank/DDBJ databases">
        <title>Bacillus Genome Sequencing.</title>
        <authorList>
            <person name="Dunlap C."/>
        </authorList>
    </citation>
    <scope>NUCLEOTIDE SEQUENCE [LARGE SCALE GENOMIC DNA]</scope>
    <source>
        <strain evidence="11 12">NRS-52</strain>
    </source>
</reference>
<dbReference type="SUPFAM" id="SSF52172">
    <property type="entry name" value="CheY-like"/>
    <property type="match status" value="1"/>
</dbReference>
<evidence type="ECO:0000259" key="9">
    <source>
        <dbReference type="PROSITE" id="PS01124"/>
    </source>
</evidence>
<dbReference type="SMART" id="SM00342">
    <property type="entry name" value="HTH_ARAC"/>
    <property type="match status" value="1"/>
</dbReference>
<dbReference type="PROSITE" id="PS01124">
    <property type="entry name" value="HTH_ARAC_FAMILY_2"/>
    <property type="match status" value="1"/>
</dbReference>
<dbReference type="SMART" id="SM00448">
    <property type="entry name" value="REC"/>
    <property type="match status" value="1"/>
</dbReference>
<dbReference type="Pfam" id="PF12833">
    <property type="entry name" value="HTH_18"/>
    <property type="match status" value="1"/>
</dbReference>
<keyword evidence="12" id="KW-1185">Reference proteome</keyword>
<dbReference type="Gene3D" id="3.40.50.2300">
    <property type="match status" value="1"/>
</dbReference>
<keyword evidence="5" id="KW-0805">Transcription regulation</keyword>
<evidence type="ECO:0000313" key="12">
    <source>
        <dbReference type="Proteomes" id="UP001343257"/>
    </source>
</evidence>
<dbReference type="CDD" id="cd17536">
    <property type="entry name" value="REC_YesN-like"/>
    <property type="match status" value="1"/>
</dbReference>
<comment type="subcellular location">
    <subcellularLocation>
        <location evidence="1">Cytoplasm</location>
    </subcellularLocation>
</comment>
<dbReference type="PANTHER" id="PTHR42713:SF3">
    <property type="entry name" value="TRANSCRIPTIONAL REGULATORY PROTEIN HPTR"/>
    <property type="match status" value="1"/>
</dbReference>
<proteinExistence type="predicted"/>
<evidence type="ECO:0000256" key="4">
    <source>
        <dbReference type="ARBA" id="ARBA00023012"/>
    </source>
</evidence>
<keyword evidence="4" id="KW-0902">Two-component regulatory system</keyword>
<feature type="modified residue" description="4-aspartylphosphate" evidence="8">
    <location>
        <position position="55"/>
    </location>
</feature>
<evidence type="ECO:0000256" key="5">
    <source>
        <dbReference type="ARBA" id="ARBA00023015"/>
    </source>
</evidence>
<keyword evidence="2" id="KW-0963">Cytoplasm</keyword>
<organism evidence="11 12">
    <name type="scientific">Paenibacillus chibensis</name>
    <dbReference type="NCBI Taxonomy" id="59846"/>
    <lineage>
        <taxon>Bacteria</taxon>
        <taxon>Bacillati</taxon>
        <taxon>Bacillota</taxon>
        <taxon>Bacilli</taxon>
        <taxon>Bacillales</taxon>
        <taxon>Paenibacillaceae</taxon>
        <taxon>Paenibacillus</taxon>
    </lineage>
</organism>
<keyword evidence="7" id="KW-0804">Transcription</keyword>
<dbReference type="Gene3D" id="1.10.10.60">
    <property type="entry name" value="Homeodomain-like"/>
    <property type="match status" value="2"/>
</dbReference>
<dbReference type="PANTHER" id="PTHR42713">
    <property type="entry name" value="HISTIDINE KINASE-RELATED"/>
    <property type="match status" value="1"/>
</dbReference>
<dbReference type="RefSeq" id="WP_328279989.1">
    <property type="nucleotide sequence ID" value="NZ_JARTLD010000045.1"/>
</dbReference>
<evidence type="ECO:0000256" key="2">
    <source>
        <dbReference type="ARBA" id="ARBA00022490"/>
    </source>
</evidence>
<keyword evidence="6" id="KW-0238">DNA-binding</keyword>
<evidence type="ECO:0000256" key="1">
    <source>
        <dbReference type="ARBA" id="ARBA00004496"/>
    </source>
</evidence>
<dbReference type="InterPro" id="IPR011006">
    <property type="entry name" value="CheY-like_superfamily"/>
</dbReference>
<feature type="domain" description="Response regulatory" evidence="10">
    <location>
        <begin position="3"/>
        <end position="120"/>
    </location>
</feature>
<evidence type="ECO:0000259" key="10">
    <source>
        <dbReference type="PROSITE" id="PS50110"/>
    </source>
</evidence>
<dbReference type="InterPro" id="IPR009057">
    <property type="entry name" value="Homeodomain-like_sf"/>
</dbReference>
<protein>
    <submittedName>
        <fullName evidence="11">Response regulator</fullName>
    </submittedName>
</protein>
<evidence type="ECO:0000313" key="11">
    <source>
        <dbReference type="EMBL" id="MED5019183.1"/>
    </source>
</evidence>
<sequence>MHRVIIVEDEFIVRYGICSMIDWEKIGLQLIGEAANGKEALELMEAEMPDILITDIKMPVMDGIELITAVRAASPDMKIIILSNLEDFQYAKEAIRHGVSEYLIKSDMMPRDFEQALLKVKESLDAVRKGPSGDTSSFQSEPVHKEKFLLELMEGSIAGAAESMEQARLLGMAPLHSAHLLHISLNAAEQGYTERQSAIRHIVERMRDELPWEVETFPDKQGDMNVLFMDAAGERVIGSTPMELLIHQAEEMIRRLSKEFGLTATIGIGGRIREWTDIKEAYAQAVRAAKQKMFLGSGRVMVHGSDELQASDVEADHFKISTHQIQSMVYAFQTKELMEYLEALFGQLAARRDVELVQIVSLELLMILTTLWPDVSNDAQQVLRLKKQYFDELAKLETLEQNRSWFIEAFEALARHMNEMYHSDRNSIIKATQYIQQFYHQEISLQSISSLVHLSKNYFANLFRKEVGESFLEYLTRIRIEKAKSLLTGDLRAGDVGSLVGIHDPKYFSKVFKKITGLSPSEYRQRIRDYGEDRGPV</sequence>
<dbReference type="InterPro" id="IPR041522">
    <property type="entry name" value="CdaR_GGDEF"/>
</dbReference>
<gene>
    <name evidence="11" type="ORF">P9847_17880</name>
</gene>
<dbReference type="SUPFAM" id="SSF46689">
    <property type="entry name" value="Homeodomain-like"/>
    <property type="match status" value="2"/>
</dbReference>
<name>A0ABU6PWB6_9BACL</name>
<keyword evidence="3 8" id="KW-0597">Phosphoprotein</keyword>
<dbReference type="InterPro" id="IPR001789">
    <property type="entry name" value="Sig_transdc_resp-reg_receiver"/>
</dbReference>
<evidence type="ECO:0000256" key="7">
    <source>
        <dbReference type="ARBA" id="ARBA00023163"/>
    </source>
</evidence>
<accession>A0ABU6PWB6</accession>
<dbReference type="Proteomes" id="UP001343257">
    <property type="component" value="Unassembled WGS sequence"/>
</dbReference>
<dbReference type="InterPro" id="IPR051552">
    <property type="entry name" value="HptR"/>
</dbReference>